<feature type="transmembrane region" description="Helical" evidence="4">
    <location>
        <begin position="132"/>
        <end position="150"/>
    </location>
</feature>
<dbReference type="InterPro" id="IPR000792">
    <property type="entry name" value="Tscrpt_reg_LuxR_C"/>
</dbReference>
<accession>E1QXI2</accession>
<dbReference type="PRINTS" id="PR00038">
    <property type="entry name" value="HTHLUXR"/>
</dbReference>
<keyword evidence="4" id="KW-1133">Transmembrane helix</keyword>
<evidence type="ECO:0000313" key="7">
    <source>
        <dbReference type="Proteomes" id="UP000000333"/>
    </source>
</evidence>
<evidence type="ECO:0000259" key="5">
    <source>
        <dbReference type="PROSITE" id="PS50043"/>
    </source>
</evidence>
<dbReference type="Gene3D" id="1.10.10.10">
    <property type="entry name" value="Winged helix-like DNA-binding domain superfamily/Winged helix DNA-binding domain"/>
    <property type="match status" value="1"/>
</dbReference>
<evidence type="ECO:0000256" key="2">
    <source>
        <dbReference type="ARBA" id="ARBA00023125"/>
    </source>
</evidence>
<name>E1QXI2_OLSUV</name>
<feature type="transmembrane region" description="Helical" evidence="4">
    <location>
        <begin position="105"/>
        <end position="126"/>
    </location>
</feature>
<feature type="transmembrane region" description="Helical" evidence="4">
    <location>
        <begin position="78"/>
        <end position="98"/>
    </location>
</feature>
<dbReference type="InterPro" id="IPR036388">
    <property type="entry name" value="WH-like_DNA-bd_sf"/>
</dbReference>
<dbReference type="SUPFAM" id="SSF46894">
    <property type="entry name" value="C-terminal effector domain of the bipartite response regulators"/>
    <property type="match status" value="1"/>
</dbReference>
<keyword evidence="2" id="KW-0238">DNA-binding</keyword>
<evidence type="ECO:0000313" key="6">
    <source>
        <dbReference type="EMBL" id="ADK68835.1"/>
    </source>
</evidence>
<evidence type="ECO:0000256" key="3">
    <source>
        <dbReference type="ARBA" id="ARBA00023163"/>
    </source>
</evidence>
<dbReference type="Proteomes" id="UP000000333">
    <property type="component" value="Chromosome"/>
</dbReference>
<dbReference type="SMART" id="SM00421">
    <property type="entry name" value="HTH_LUXR"/>
    <property type="match status" value="1"/>
</dbReference>
<keyword evidence="7" id="KW-1185">Reference proteome</keyword>
<dbReference type="InterPro" id="IPR016032">
    <property type="entry name" value="Sig_transdc_resp-reg_C-effctor"/>
</dbReference>
<dbReference type="HOGENOM" id="CLU_056909_0_0_11"/>
<organism evidence="6 7">
    <name type="scientific">Olsenella uli (strain ATCC 49627 / DSM 7084 / CCUG 31166 / CIP 109912 / JCM 12494 / LMG 11480 / NCIMB 702895 / VPI D76D-27C)</name>
    <name type="common">Lactobacillus uli</name>
    <dbReference type="NCBI Taxonomy" id="633147"/>
    <lineage>
        <taxon>Bacteria</taxon>
        <taxon>Bacillati</taxon>
        <taxon>Actinomycetota</taxon>
        <taxon>Coriobacteriia</taxon>
        <taxon>Coriobacteriales</taxon>
        <taxon>Atopobiaceae</taxon>
        <taxon>Olsenella</taxon>
    </lineage>
</organism>
<sequence>MSLFFFVYTIALLLVCMVTASICLAAYLVSHRVRYIPQGLFFVFYFLELASIFGSEWMAQNVGSIDASNYYAVDNPMLRIALGTFILVSFWVVVLEMIDVTRPLYACGAGAAFAFAQGLVLTLGSYGPGTQWLFYSLRQLFLLTCLGYAYRAFRTTKDEVMRQRLARRKTMFVVLLALVGCILVEDTYVILIASVPDDHSAFVGLFLSSRNFSENVMMVYLAYVVCKPAIEMLRLRFNEPPAMPGSGREAAGPLIDHIEERPPGYAAAHGLSRREREILSLALEGRSNREIASELTLAEGTIKTHLHNIMRKCAVANRDELRQSFWAS</sequence>
<proteinExistence type="predicted"/>
<dbReference type="EMBL" id="CP002106">
    <property type="protein sequence ID" value="ADK68835.1"/>
    <property type="molecule type" value="Genomic_DNA"/>
</dbReference>
<evidence type="ECO:0000256" key="4">
    <source>
        <dbReference type="SAM" id="Phobius"/>
    </source>
</evidence>
<dbReference type="GO" id="GO:0003677">
    <property type="term" value="F:DNA binding"/>
    <property type="evidence" value="ECO:0007669"/>
    <property type="project" value="UniProtKB-KW"/>
</dbReference>
<dbReference type="PATRIC" id="fig|633147.7.peg.1454"/>
<dbReference type="eggNOG" id="COG2197">
    <property type="taxonomic scope" value="Bacteria"/>
</dbReference>
<feature type="transmembrane region" description="Helical" evidence="4">
    <location>
        <begin position="171"/>
        <end position="195"/>
    </location>
</feature>
<dbReference type="STRING" id="633147.Olsu_1747"/>
<dbReference type="PROSITE" id="PS50043">
    <property type="entry name" value="HTH_LUXR_2"/>
    <property type="match status" value="1"/>
</dbReference>
<dbReference type="RefSeq" id="WP_013252586.1">
    <property type="nucleotide sequence ID" value="NC_014363.1"/>
</dbReference>
<dbReference type="CDD" id="cd06170">
    <property type="entry name" value="LuxR_C_like"/>
    <property type="match status" value="1"/>
</dbReference>
<dbReference type="PANTHER" id="PTHR44688">
    <property type="entry name" value="DNA-BINDING TRANSCRIPTIONAL ACTIVATOR DEVR_DOSR"/>
    <property type="match status" value="1"/>
</dbReference>
<feature type="transmembrane region" description="Helical" evidence="4">
    <location>
        <begin position="40"/>
        <end position="58"/>
    </location>
</feature>
<keyword evidence="3" id="KW-0804">Transcription</keyword>
<dbReference type="KEGG" id="ols:Olsu_1747"/>
<dbReference type="Pfam" id="PF00196">
    <property type="entry name" value="GerE"/>
    <property type="match status" value="1"/>
</dbReference>
<feature type="domain" description="HTH luxR-type" evidence="5">
    <location>
        <begin position="264"/>
        <end position="328"/>
    </location>
</feature>
<dbReference type="PANTHER" id="PTHR44688:SF16">
    <property type="entry name" value="DNA-BINDING TRANSCRIPTIONAL ACTIVATOR DEVR_DOSR"/>
    <property type="match status" value="1"/>
</dbReference>
<evidence type="ECO:0000256" key="1">
    <source>
        <dbReference type="ARBA" id="ARBA00023015"/>
    </source>
</evidence>
<dbReference type="GO" id="GO:0006355">
    <property type="term" value="P:regulation of DNA-templated transcription"/>
    <property type="evidence" value="ECO:0007669"/>
    <property type="project" value="InterPro"/>
</dbReference>
<dbReference type="GeneID" id="78513124"/>
<keyword evidence="4" id="KW-0812">Transmembrane</keyword>
<feature type="transmembrane region" description="Helical" evidence="4">
    <location>
        <begin position="6"/>
        <end position="28"/>
    </location>
</feature>
<gene>
    <name evidence="6" type="ordered locus">Olsu_1747</name>
</gene>
<reference evidence="6 7" key="1">
    <citation type="journal article" date="2010" name="Stand. Genomic Sci.">
        <title>Complete genome sequence of Olsenella uli type strain (VPI D76D-27C).</title>
        <authorList>
            <person name="Goker M."/>
            <person name="Held B."/>
            <person name="Lucas S."/>
            <person name="Nolan M."/>
            <person name="Yasawong M."/>
            <person name="Glavina Del Rio T."/>
            <person name="Tice H."/>
            <person name="Cheng J.F."/>
            <person name="Bruce D."/>
            <person name="Detter J.C."/>
            <person name="Tapia R."/>
            <person name="Han C."/>
            <person name="Goodwin L."/>
            <person name="Pitluck S."/>
            <person name="Liolios K."/>
            <person name="Ivanova N."/>
            <person name="Mavromatis K."/>
            <person name="Mikhailova N."/>
            <person name="Pati A."/>
            <person name="Chen A."/>
            <person name="Palaniappan K."/>
            <person name="Land M."/>
            <person name="Hauser L."/>
            <person name="Chang Y.J."/>
            <person name="Jeffries C.D."/>
            <person name="Rohde M."/>
            <person name="Sikorski J."/>
            <person name="Pukall R."/>
            <person name="Woyke T."/>
            <person name="Bristow J."/>
            <person name="Eisen J.A."/>
            <person name="Markowitz V."/>
            <person name="Hugenholtz P."/>
            <person name="Kyrpides N.C."/>
            <person name="Klenk H.P."/>
            <person name="Lapidus A."/>
        </authorList>
    </citation>
    <scope>NUCLEOTIDE SEQUENCE [LARGE SCALE GENOMIC DNA]</scope>
    <source>
        <strain evidence="7">ATCC 49627 / DSM 7084 / CIP 109912 / JCM 12494 / NCIMB 702895 / VPI D76D-27C</strain>
    </source>
</reference>
<dbReference type="OrthoDB" id="3264440at2"/>
<dbReference type="PROSITE" id="PS00622">
    <property type="entry name" value="HTH_LUXR_1"/>
    <property type="match status" value="1"/>
</dbReference>
<keyword evidence="1" id="KW-0805">Transcription regulation</keyword>
<protein>
    <submittedName>
        <fullName evidence="6">ATP-dependent transcriptional regulator, MalT-like, LuxR family</fullName>
    </submittedName>
</protein>
<keyword evidence="4" id="KW-0472">Membrane</keyword>
<dbReference type="AlphaFoldDB" id="E1QXI2"/>